<keyword evidence="3" id="KW-0804">Transcription</keyword>
<comment type="caution">
    <text evidence="6">The sequence shown here is derived from an EMBL/GenBank/DDBJ whole genome shotgun (WGS) entry which is preliminary data.</text>
</comment>
<name>A0A556AJ14_9BURK</name>
<dbReference type="InterPro" id="IPR011711">
    <property type="entry name" value="GntR_C"/>
</dbReference>
<feature type="compositionally biased region" description="Basic and acidic residues" evidence="4">
    <location>
        <begin position="1"/>
        <end position="13"/>
    </location>
</feature>
<dbReference type="Gene3D" id="1.20.120.530">
    <property type="entry name" value="GntR ligand-binding domain-like"/>
    <property type="match status" value="1"/>
</dbReference>
<dbReference type="CDD" id="cd07377">
    <property type="entry name" value="WHTH_GntR"/>
    <property type="match status" value="1"/>
</dbReference>
<keyword evidence="7" id="KW-1185">Reference proteome</keyword>
<proteinExistence type="predicted"/>
<evidence type="ECO:0000313" key="6">
    <source>
        <dbReference type="EMBL" id="TSH92892.1"/>
    </source>
</evidence>
<dbReference type="InterPro" id="IPR000524">
    <property type="entry name" value="Tscrpt_reg_HTH_GntR"/>
</dbReference>
<keyword evidence="1" id="KW-0805">Transcription regulation</keyword>
<dbReference type="GO" id="GO:0003700">
    <property type="term" value="F:DNA-binding transcription factor activity"/>
    <property type="evidence" value="ECO:0007669"/>
    <property type="project" value="InterPro"/>
</dbReference>
<evidence type="ECO:0000256" key="4">
    <source>
        <dbReference type="SAM" id="MobiDB-lite"/>
    </source>
</evidence>
<dbReference type="InterPro" id="IPR036390">
    <property type="entry name" value="WH_DNA-bd_sf"/>
</dbReference>
<sequence>MDDGLVPRHHDLSNKTVNSFANETRMPQISRPNRPGTLAHELIDRIREAIVDGRYAPGQRLIEADLMRELQASRGSVREALRRLGAEGIVDLVPNRGAVVRKLSRKDFCDLFRMREALEGLAARMAAERVAAHGLAEPFLAAAAATAEADDQGAAAFSRQNRTLHQLIVDFSDNAQLAESLEQMRIPLARLHIRSAVDASYRDDSRDEHKAVIAAIAAGDADAAETAMRQHLRQAASRVLAIVDSELARPAA</sequence>
<dbReference type="InterPro" id="IPR008920">
    <property type="entry name" value="TF_FadR/GntR_C"/>
</dbReference>
<dbReference type="GO" id="GO:0003677">
    <property type="term" value="F:DNA binding"/>
    <property type="evidence" value="ECO:0007669"/>
    <property type="project" value="UniProtKB-KW"/>
</dbReference>
<dbReference type="Pfam" id="PF00392">
    <property type="entry name" value="GntR"/>
    <property type="match status" value="1"/>
</dbReference>
<keyword evidence="2" id="KW-0238">DNA-binding</keyword>
<dbReference type="SMART" id="SM00895">
    <property type="entry name" value="FCD"/>
    <property type="match status" value="1"/>
</dbReference>
<dbReference type="SMART" id="SM00345">
    <property type="entry name" value="HTH_GNTR"/>
    <property type="match status" value="1"/>
</dbReference>
<feature type="compositionally biased region" description="Polar residues" evidence="4">
    <location>
        <begin position="14"/>
        <end position="31"/>
    </location>
</feature>
<evidence type="ECO:0000256" key="3">
    <source>
        <dbReference type="ARBA" id="ARBA00023163"/>
    </source>
</evidence>
<dbReference type="AlphaFoldDB" id="A0A556AJ14"/>
<dbReference type="Pfam" id="PF07729">
    <property type="entry name" value="FCD"/>
    <property type="match status" value="1"/>
</dbReference>
<reference evidence="6 7" key="1">
    <citation type="submission" date="2019-07" db="EMBL/GenBank/DDBJ databases">
        <title>Qingshengfaniella alkalisoli gen. nov., sp. nov., isolated from saline soil.</title>
        <authorList>
            <person name="Xu L."/>
            <person name="Huang X.-X."/>
            <person name="Sun J.-Q."/>
        </authorList>
    </citation>
    <scope>NUCLEOTIDE SEQUENCE [LARGE SCALE GENOMIC DNA]</scope>
    <source>
        <strain evidence="6 7">DSM 27279</strain>
    </source>
</reference>
<evidence type="ECO:0000313" key="7">
    <source>
        <dbReference type="Proteomes" id="UP000318405"/>
    </source>
</evidence>
<dbReference type="SUPFAM" id="SSF46785">
    <property type="entry name" value="Winged helix' DNA-binding domain"/>
    <property type="match status" value="1"/>
</dbReference>
<dbReference type="Gene3D" id="1.10.10.10">
    <property type="entry name" value="Winged helix-like DNA-binding domain superfamily/Winged helix DNA-binding domain"/>
    <property type="match status" value="1"/>
</dbReference>
<dbReference type="PROSITE" id="PS50949">
    <property type="entry name" value="HTH_GNTR"/>
    <property type="match status" value="1"/>
</dbReference>
<feature type="domain" description="HTH gntR-type" evidence="5">
    <location>
        <begin position="36"/>
        <end position="103"/>
    </location>
</feature>
<gene>
    <name evidence="6" type="ORF">FOZ76_15985</name>
</gene>
<dbReference type="Proteomes" id="UP000318405">
    <property type="component" value="Unassembled WGS sequence"/>
</dbReference>
<dbReference type="SUPFAM" id="SSF48008">
    <property type="entry name" value="GntR ligand-binding domain-like"/>
    <property type="match status" value="1"/>
</dbReference>
<organism evidence="6 7">
    <name type="scientific">Verticiella sediminum</name>
    <dbReference type="NCBI Taxonomy" id="1247510"/>
    <lineage>
        <taxon>Bacteria</taxon>
        <taxon>Pseudomonadati</taxon>
        <taxon>Pseudomonadota</taxon>
        <taxon>Betaproteobacteria</taxon>
        <taxon>Burkholderiales</taxon>
        <taxon>Alcaligenaceae</taxon>
        <taxon>Verticiella</taxon>
    </lineage>
</organism>
<evidence type="ECO:0000256" key="1">
    <source>
        <dbReference type="ARBA" id="ARBA00023015"/>
    </source>
</evidence>
<accession>A0A556AJ14</accession>
<dbReference type="PANTHER" id="PTHR43537">
    <property type="entry name" value="TRANSCRIPTIONAL REGULATOR, GNTR FAMILY"/>
    <property type="match status" value="1"/>
</dbReference>
<protein>
    <submittedName>
        <fullName evidence="6">GntR family transcriptional regulator</fullName>
    </submittedName>
</protein>
<dbReference type="InterPro" id="IPR036388">
    <property type="entry name" value="WH-like_DNA-bd_sf"/>
</dbReference>
<dbReference type="OrthoDB" id="8066003at2"/>
<feature type="region of interest" description="Disordered" evidence="4">
    <location>
        <begin position="1"/>
        <end position="35"/>
    </location>
</feature>
<evidence type="ECO:0000259" key="5">
    <source>
        <dbReference type="PROSITE" id="PS50949"/>
    </source>
</evidence>
<evidence type="ECO:0000256" key="2">
    <source>
        <dbReference type="ARBA" id="ARBA00023125"/>
    </source>
</evidence>
<dbReference type="PANTHER" id="PTHR43537:SF24">
    <property type="entry name" value="GLUCONATE OPERON TRANSCRIPTIONAL REPRESSOR"/>
    <property type="match status" value="1"/>
</dbReference>
<dbReference type="EMBL" id="VLTJ01000029">
    <property type="protein sequence ID" value="TSH92892.1"/>
    <property type="molecule type" value="Genomic_DNA"/>
</dbReference>